<accession>A0A0G1XU74</accession>
<evidence type="ECO:0000256" key="1">
    <source>
        <dbReference type="SAM" id="Phobius"/>
    </source>
</evidence>
<comment type="caution">
    <text evidence="2">The sequence shown here is derived from an EMBL/GenBank/DDBJ whole genome shotgun (WGS) entry which is preliminary data.</text>
</comment>
<dbReference type="Proteomes" id="UP000033865">
    <property type="component" value="Unassembled WGS sequence"/>
</dbReference>
<name>A0A0G1XU74_9BACT</name>
<evidence type="ECO:0000313" key="3">
    <source>
        <dbReference type="Proteomes" id="UP000033865"/>
    </source>
</evidence>
<feature type="transmembrane region" description="Helical" evidence="1">
    <location>
        <begin position="274"/>
        <end position="294"/>
    </location>
</feature>
<gene>
    <name evidence="2" type="ORF">UY82_C0061G0006</name>
</gene>
<reference evidence="2 3" key="1">
    <citation type="journal article" date="2015" name="Nature">
        <title>rRNA introns, odd ribosomes, and small enigmatic genomes across a large radiation of phyla.</title>
        <authorList>
            <person name="Brown C.T."/>
            <person name="Hug L.A."/>
            <person name="Thomas B.C."/>
            <person name="Sharon I."/>
            <person name="Castelle C.J."/>
            <person name="Singh A."/>
            <person name="Wilkins M.J."/>
            <person name="Williams K.H."/>
            <person name="Banfield J.F."/>
        </authorList>
    </citation>
    <scope>NUCLEOTIDE SEQUENCE [LARGE SCALE GENOMIC DNA]</scope>
</reference>
<evidence type="ECO:0008006" key="4">
    <source>
        <dbReference type="Google" id="ProtNLM"/>
    </source>
</evidence>
<dbReference type="SUPFAM" id="SSF63829">
    <property type="entry name" value="Calcium-dependent phosphotriesterase"/>
    <property type="match status" value="1"/>
</dbReference>
<proteinExistence type="predicted"/>
<organism evidence="2 3">
    <name type="scientific">Candidatus Uhrbacteria bacterium GW2011_GWC2_53_7</name>
    <dbReference type="NCBI Taxonomy" id="1618986"/>
    <lineage>
        <taxon>Bacteria</taxon>
        <taxon>Candidatus Uhriibacteriota</taxon>
    </lineage>
</organism>
<dbReference type="AlphaFoldDB" id="A0A0G1XU74"/>
<keyword evidence="1" id="KW-0812">Transmembrane</keyword>
<keyword evidence="1" id="KW-1133">Transmembrane helix</keyword>
<sequence length="699" mass="78201">MRHTLLRALQINESRSKEHPHVLATVIPFEHQNGYVFGMIDVRGVDADTNGILNLFIEQVDHNAKTIASGSHLQHRFEQMVQSVNECMAEAAVSEAWEFSAGEISVLLGIAGEDQLYLTGMGDLTALFLHRNEQQRYKVFNLFRGIQTEHHIPEWQKLLSVVLDGDLHPGDVFLVGNKEIPQQIDAEDLHQILVTLPPAGAAEKIRQYFPQTTDLGLCILRVEEAKDSGAMELSDAESSLDHFDRTKKTTSRMLEHQRPRAEDWIAGTKTTTRFVIALLVSSVNVALAMLMGLVKGMLHGAHALWRSDKKRSWSSLHLGLTQGLKKSNLSLKKLPRKNKRLMSVIGAVVFIFVIFITVSILRKNNEREASAYRELISDIEQTFDTASASIIYKDEDQARSLLVEGLASIGRLTATSKERQTKAEELRESFSALLSDLRHTVPINELELLASLPEGEEAVLMGFDDETSYAFTANGSVYRYQEGTSSFERSEVQAPSNFGAPVRSRYDDVNDVLYLFDGRQIARFDPDQAIYEIVGVQDLAKDAKDVEYFAARVYALSPENEQVYRHDRSGSGFGTGSGWIQARTIPLRDAVSFSVDGSVWMLKTDGRIMRYQGGLEEAWPNPTIDPPLPASTALWTTDQTESLYLTDREGSRIVRINKADGKLLAQYTHEAFGNLRGLREADNAIIVLTPVGLYRFVTN</sequence>
<dbReference type="EMBL" id="LCRN01000061">
    <property type="protein sequence ID" value="KKW34723.1"/>
    <property type="molecule type" value="Genomic_DNA"/>
</dbReference>
<feature type="transmembrane region" description="Helical" evidence="1">
    <location>
        <begin position="341"/>
        <end position="361"/>
    </location>
</feature>
<keyword evidence="1" id="KW-0472">Membrane</keyword>
<evidence type="ECO:0000313" key="2">
    <source>
        <dbReference type="EMBL" id="KKW34723.1"/>
    </source>
</evidence>
<protein>
    <recommendedName>
        <fullName evidence="4">PPM-type phosphatase domain-containing protein</fullName>
    </recommendedName>
</protein>